<dbReference type="InterPro" id="IPR009326">
    <property type="entry name" value="DUF984"/>
</dbReference>
<feature type="domain" description="ASCH" evidence="1">
    <location>
        <begin position="26"/>
        <end position="146"/>
    </location>
</feature>
<gene>
    <name evidence="2" type="ORF">FTRO_0012980</name>
</gene>
<accession>A0A3F3GX08</accession>
<dbReference type="AlphaFoldDB" id="A0A3F3GX08"/>
<dbReference type="RefSeq" id="WP_059393257.1">
    <property type="nucleotide sequence ID" value="NZ_DF968078.1"/>
</dbReference>
<dbReference type="SUPFAM" id="SSF88697">
    <property type="entry name" value="PUA domain-like"/>
    <property type="match status" value="1"/>
</dbReference>
<dbReference type="EMBL" id="DF968078">
    <property type="protein sequence ID" value="GAP03751.1"/>
    <property type="molecule type" value="Genomic_DNA"/>
</dbReference>
<dbReference type="CDD" id="cd06553">
    <property type="entry name" value="ASCH_Ef3133_like"/>
    <property type="match status" value="1"/>
</dbReference>
<reference evidence="2" key="1">
    <citation type="journal article" date="2015" name="BMC Genomics">
        <title>Comparative genomics of Fructobacillus spp. and Leuconostoc spp. reveals niche-specific evolution of Fructobacillus spp.</title>
        <authorList>
            <person name="Endo A."/>
            <person name="Tanizawa Y."/>
            <person name="Tanaka N."/>
            <person name="Maeno S."/>
            <person name="Kumar H."/>
            <person name="Shiwa Y."/>
            <person name="Okada S."/>
            <person name="Yoshikawa H."/>
            <person name="Dicks L."/>
            <person name="Nakagawa J."/>
            <person name="Arita M."/>
        </authorList>
    </citation>
    <scope>NUCLEOTIDE SEQUENCE [LARGE SCALE GENOMIC DNA]</scope>
    <source>
        <strain evidence="2">F214-1</strain>
    </source>
</reference>
<protein>
    <recommendedName>
        <fullName evidence="1">ASCH domain-containing protein</fullName>
    </recommendedName>
</protein>
<organism evidence="2">
    <name type="scientific">Fructobacillus tropaeoli</name>
    <dbReference type="NCBI Taxonomy" id="709323"/>
    <lineage>
        <taxon>Bacteria</taxon>
        <taxon>Bacillati</taxon>
        <taxon>Bacillota</taxon>
        <taxon>Bacilli</taxon>
        <taxon>Lactobacillales</taxon>
        <taxon>Lactobacillaceae</taxon>
        <taxon>Fructobacillus</taxon>
    </lineage>
</organism>
<dbReference type="STRING" id="709323.GCA_001047135_00299"/>
<dbReference type="Proteomes" id="UP000064514">
    <property type="component" value="Unassembled WGS sequence"/>
</dbReference>
<dbReference type="SMART" id="SM01022">
    <property type="entry name" value="ASCH"/>
    <property type="match status" value="1"/>
</dbReference>
<evidence type="ECO:0000259" key="1">
    <source>
        <dbReference type="SMART" id="SM01022"/>
    </source>
</evidence>
<dbReference type="PANTHER" id="PTHR39203">
    <property type="entry name" value="CYTOPLASMIC PROTEIN-RELATED"/>
    <property type="match status" value="1"/>
</dbReference>
<dbReference type="Gene3D" id="3.10.400.10">
    <property type="entry name" value="Sulfate adenylyltransferase"/>
    <property type="match status" value="1"/>
</dbReference>
<proteinExistence type="predicted"/>
<dbReference type="PIRSF" id="PIRSF021320">
    <property type="entry name" value="DUF984"/>
    <property type="match status" value="1"/>
</dbReference>
<evidence type="ECO:0000313" key="2">
    <source>
        <dbReference type="EMBL" id="GAP03751.1"/>
    </source>
</evidence>
<dbReference type="PANTHER" id="PTHR39203:SF1">
    <property type="entry name" value="CYTOPLASMIC PROTEIN"/>
    <property type="match status" value="1"/>
</dbReference>
<sequence>MMPAAFFQQAKDEGVIPLGAQLQSSFQFGVAADELAQLVLKGFKTATASAYDLYETEEPLPAFGAYDVILDGQNQPVGIIKNDAVTIEQYLNINAQHAYEEGEGDRSLAYWRQVHHEFFTAAYHEEGKVFRENQAQIVLEKFHLVYPQ</sequence>
<dbReference type="InterPro" id="IPR015947">
    <property type="entry name" value="PUA-like_sf"/>
</dbReference>
<name>A0A3F3GX08_9LACO</name>
<dbReference type="Pfam" id="PF04266">
    <property type="entry name" value="ASCH"/>
    <property type="match status" value="1"/>
</dbReference>
<dbReference type="InterPro" id="IPR007374">
    <property type="entry name" value="ASCH_domain"/>
</dbReference>